<dbReference type="Gene3D" id="1.10.150.450">
    <property type="match status" value="1"/>
</dbReference>
<dbReference type="SFLD" id="SFLDG01129">
    <property type="entry name" value="C1.5:_HAD__Beta-PGM__Phosphata"/>
    <property type="match status" value="1"/>
</dbReference>
<proteinExistence type="predicted"/>
<dbReference type="InterPro" id="IPR010237">
    <property type="entry name" value="Pyr-5-nucltdase"/>
</dbReference>
<evidence type="ECO:0000313" key="1">
    <source>
        <dbReference type="EMBL" id="MFC3626971.1"/>
    </source>
</evidence>
<dbReference type="NCBIfam" id="TIGR01509">
    <property type="entry name" value="HAD-SF-IA-v3"/>
    <property type="match status" value="1"/>
</dbReference>
<keyword evidence="2" id="KW-1185">Reference proteome</keyword>
<dbReference type="RefSeq" id="WP_390280151.1">
    <property type="nucleotide sequence ID" value="NZ_JBHRYH010000035.1"/>
</dbReference>
<comment type="caution">
    <text evidence="1">The sequence shown here is derived from an EMBL/GenBank/DDBJ whole genome shotgun (WGS) entry which is preliminary data.</text>
</comment>
<dbReference type="Pfam" id="PF00702">
    <property type="entry name" value="Hydrolase"/>
    <property type="match status" value="1"/>
</dbReference>
<reference evidence="2" key="1">
    <citation type="journal article" date="2019" name="Int. J. Syst. Evol. Microbiol.">
        <title>The Global Catalogue of Microorganisms (GCM) 10K type strain sequencing project: providing services to taxonomists for standard genome sequencing and annotation.</title>
        <authorList>
            <consortium name="The Broad Institute Genomics Platform"/>
            <consortium name="The Broad Institute Genome Sequencing Center for Infectious Disease"/>
            <person name="Wu L."/>
            <person name="Ma J."/>
        </authorList>
    </citation>
    <scope>NUCLEOTIDE SEQUENCE [LARGE SCALE GENOMIC DNA]</scope>
    <source>
        <strain evidence="2">KCTC 42195</strain>
    </source>
</reference>
<dbReference type="SUPFAM" id="SSF56784">
    <property type="entry name" value="HAD-like"/>
    <property type="match status" value="1"/>
</dbReference>
<accession>A0ABV7TW15</accession>
<evidence type="ECO:0000313" key="2">
    <source>
        <dbReference type="Proteomes" id="UP001595636"/>
    </source>
</evidence>
<sequence length="209" mass="24277">MNWLFDLDETLHHAGHAVFPRISQRMTEYIVTYLGYEEAQANQLRTHYWRRYGATLGGLVRHHRISADHFLRFTHDMDELLPWIQRDSRLPHLLRRLPGRKWVFSNGPQHYVEAITEHLGIGQLISACYGMEALDYQPKPRSGGYFRVLRDAGLAAGNCVMVEDTAANLQTAKRLGMRTVWISNRVCRPAWVDWRITSLQQLARLPLLT</sequence>
<gene>
    <name evidence="1" type="ORF">ACFOKJ_12695</name>
</gene>
<dbReference type="NCBIfam" id="TIGR01993">
    <property type="entry name" value="Pyr-5-nucltdase"/>
    <property type="match status" value="1"/>
</dbReference>
<dbReference type="Gene3D" id="3.40.50.1000">
    <property type="entry name" value="HAD superfamily/HAD-like"/>
    <property type="match status" value="1"/>
</dbReference>
<protein>
    <submittedName>
        <fullName evidence="1">Pyrimidine 5'-nucleotidase</fullName>
    </submittedName>
</protein>
<dbReference type="SFLD" id="SFLDG01132">
    <property type="entry name" value="C1.5.3:_5'-Nucleotidase_Like"/>
    <property type="match status" value="1"/>
</dbReference>
<dbReference type="InterPro" id="IPR006439">
    <property type="entry name" value="HAD-SF_hydro_IA"/>
</dbReference>
<dbReference type="SFLD" id="SFLDS00003">
    <property type="entry name" value="Haloacid_Dehalogenase"/>
    <property type="match status" value="1"/>
</dbReference>
<dbReference type="Proteomes" id="UP001595636">
    <property type="component" value="Unassembled WGS sequence"/>
</dbReference>
<dbReference type="InterPro" id="IPR036412">
    <property type="entry name" value="HAD-like_sf"/>
</dbReference>
<dbReference type="PANTHER" id="PTHR12725">
    <property type="entry name" value="HALOACID DEHALOGENASE-LIKE HYDROLASE"/>
    <property type="match status" value="1"/>
</dbReference>
<organism evidence="1 2">
    <name type="scientific">Vogesella amnigena</name>
    <dbReference type="NCBI Taxonomy" id="1507449"/>
    <lineage>
        <taxon>Bacteria</taxon>
        <taxon>Pseudomonadati</taxon>
        <taxon>Pseudomonadota</taxon>
        <taxon>Betaproteobacteria</taxon>
        <taxon>Neisseriales</taxon>
        <taxon>Chromobacteriaceae</taxon>
        <taxon>Vogesella</taxon>
    </lineage>
</organism>
<name>A0ABV7TW15_9NEIS</name>
<dbReference type="PANTHER" id="PTHR12725:SF117">
    <property type="entry name" value="HALOACID DEHALOGENASE-LIKE HYDROLASE"/>
    <property type="match status" value="1"/>
</dbReference>
<dbReference type="InterPro" id="IPR023214">
    <property type="entry name" value="HAD_sf"/>
</dbReference>
<dbReference type="EMBL" id="JBHRYH010000035">
    <property type="protein sequence ID" value="MFC3626971.1"/>
    <property type="molecule type" value="Genomic_DNA"/>
</dbReference>